<protein>
    <recommendedName>
        <fullName evidence="7">Toprim domain-containing protein</fullName>
    </recommendedName>
</protein>
<keyword evidence="4" id="KW-0862">Zinc</keyword>
<name>X1AFA8_9ZZZZ</name>
<dbReference type="GO" id="GO:0006281">
    <property type="term" value="P:DNA repair"/>
    <property type="evidence" value="ECO:0007669"/>
    <property type="project" value="UniProtKB-KW"/>
</dbReference>
<dbReference type="InterPro" id="IPR000093">
    <property type="entry name" value="DNA_Rcmb_RecR"/>
</dbReference>
<evidence type="ECO:0000256" key="1">
    <source>
        <dbReference type="ARBA" id="ARBA00022723"/>
    </source>
</evidence>
<evidence type="ECO:0000259" key="7">
    <source>
        <dbReference type="PROSITE" id="PS50880"/>
    </source>
</evidence>
<organism evidence="8">
    <name type="scientific">marine sediment metagenome</name>
    <dbReference type="NCBI Taxonomy" id="412755"/>
    <lineage>
        <taxon>unclassified sequences</taxon>
        <taxon>metagenomes</taxon>
        <taxon>ecological metagenomes</taxon>
    </lineage>
</organism>
<dbReference type="SMART" id="SM00493">
    <property type="entry name" value="TOPRIM"/>
    <property type="match status" value="1"/>
</dbReference>
<dbReference type="GO" id="GO:0003677">
    <property type="term" value="F:DNA binding"/>
    <property type="evidence" value="ECO:0007669"/>
    <property type="project" value="InterPro"/>
</dbReference>
<feature type="domain" description="Toprim" evidence="7">
    <location>
        <begin position="81"/>
        <end position="175"/>
    </location>
</feature>
<reference evidence="8" key="1">
    <citation type="journal article" date="2014" name="Front. Microbiol.">
        <title>High frequency of phylogenetically diverse reductive dehalogenase-homologous genes in deep subseafloor sedimentary metagenomes.</title>
        <authorList>
            <person name="Kawai M."/>
            <person name="Futagami T."/>
            <person name="Toyoda A."/>
            <person name="Takaki Y."/>
            <person name="Nishi S."/>
            <person name="Hori S."/>
            <person name="Arai W."/>
            <person name="Tsubouchi T."/>
            <person name="Morono Y."/>
            <person name="Uchiyama I."/>
            <person name="Ito T."/>
            <person name="Fujiyama A."/>
            <person name="Inagaki F."/>
            <person name="Takami H."/>
        </authorList>
    </citation>
    <scope>NUCLEOTIDE SEQUENCE</scope>
    <source>
        <strain evidence="8">Expedition CK06-06</strain>
    </source>
</reference>
<dbReference type="InterPro" id="IPR015967">
    <property type="entry name" value="Rcmb_RecR_Znf"/>
</dbReference>
<dbReference type="InterPro" id="IPR006171">
    <property type="entry name" value="TOPRIM_dom"/>
</dbReference>
<dbReference type="NCBIfam" id="TIGR00615">
    <property type="entry name" value="recR"/>
    <property type="match status" value="1"/>
</dbReference>
<keyword evidence="2" id="KW-0227">DNA damage</keyword>
<dbReference type="Pfam" id="PF13662">
    <property type="entry name" value="Toprim_4"/>
    <property type="match status" value="1"/>
</dbReference>
<gene>
    <name evidence="8" type="ORF">S01H4_31466</name>
</gene>
<evidence type="ECO:0000256" key="4">
    <source>
        <dbReference type="ARBA" id="ARBA00022833"/>
    </source>
</evidence>
<dbReference type="InterPro" id="IPR023627">
    <property type="entry name" value="Rcmb_RecR"/>
</dbReference>
<keyword evidence="1" id="KW-0479">Metal-binding</keyword>
<dbReference type="GO" id="GO:0008270">
    <property type="term" value="F:zinc ion binding"/>
    <property type="evidence" value="ECO:0007669"/>
    <property type="project" value="UniProtKB-KW"/>
</dbReference>
<dbReference type="AlphaFoldDB" id="X1AFA8"/>
<dbReference type="PROSITE" id="PS50880">
    <property type="entry name" value="TOPRIM"/>
    <property type="match status" value="1"/>
</dbReference>
<proteinExistence type="inferred from homology"/>
<dbReference type="Pfam" id="PF02132">
    <property type="entry name" value="RecR_ZnF"/>
    <property type="match status" value="1"/>
</dbReference>
<evidence type="ECO:0000256" key="3">
    <source>
        <dbReference type="ARBA" id="ARBA00022771"/>
    </source>
</evidence>
<dbReference type="Gene3D" id="1.10.8.420">
    <property type="entry name" value="RecR Domain 1"/>
    <property type="match status" value="1"/>
</dbReference>
<evidence type="ECO:0000313" key="8">
    <source>
        <dbReference type="EMBL" id="GAG80539.1"/>
    </source>
</evidence>
<dbReference type="CDD" id="cd01025">
    <property type="entry name" value="TOPRIM_recR"/>
    <property type="match status" value="1"/>
</dbReference>
<keyword evidence="5" id="KW-0233">DNA recombination</keyword>
<dbReference type="Gene3D" id="3.40.1360.10">
    <property type="match status" value="1"/>
</dbReference>
<dbReference type="PANTHER" id="PTHR30446">
    <property type="entry name" value="RECOMBINATION PROTEIN RECR"/>
    <property type="match status" value="1"/>
</dbReference>
<feature type="non-terminal residue" evidence="8">
    <location>
        <position position="175"/>
    </location>
</feature>
<dbReference type="GO" id="GO:0006310">
    <property type="term" value="P:DNA recombination"/>
    <property type="evidence" value="ECO:0007669"/>
    <property type="project" value="UniProtKB-KW"/>
</dbReference>
<dbReference type="InterPro" id="IPR034137">
    <property type="entry name" value="TOPRIM_RecR"/>
</dbReference>
<dbReference type="PANTHER" id="PTHR30446:SF0">
    <property type="entry name" value="RECOMBINATION PROTEIN RECR"/>
    <property type="match status" value="1"/>
</dbReference>
<keyword evidence="6" id="KW-0234">DNA repair</keyword>
<comment type="caution">
    <text evidence="8">The sequence shown here is derived from an EMBL/GenBank/DDBJ whole genome shotgun (WGS) entry which is preliminary data.</text>
</comment>
<evidence type="ECO:0000256" key="5">
    <source>
        <dbReference type="ARBA" id="ARBA00023172"/>
    </source>
</evidence>
<evidence type="ECO:0000256" key="2">
    <source>
        <dbReference type="ARBA" id="ARBA00022763"/>
    </source>
</evidence>
<dbReference type="HAMAP" id="MF_00017">
    <property type="entry name" value="RecR"/>
    <property type="match status" value="1"/>
</dbReference>
<sequence length="175" mass="19222">MLTTAEPVAKLVEAFNKLPGIGPKSAQRLTYYLLGRPGEEAKALAEAILALKEKTRLCSACFNITVCDPCRICQDRERDHSKICVVERPSDIPPLERTGKYNGVYHVLHGPISPAQGIGPGELKAKEFLSRLQDGSVTEVILATNPNLEGETTAMYLRRMILPLGIRITRLARGL</sequence>
<keyword evidence="3" id="KW-0863">Zinc-finger</keyword>
<dbReference type="PROSITE" id="PS01300">
    <property type="entry name" value="RECR"/>
    <property type="match status" value="1"/>
</dbReference>
<dbReference type="EMBL" id="BART01016348">
    <property type="protein sequence ID" value="GAG80539.1"/>
    <property type="molecule type" value="Genomic_DNA"/>
</dbReference>
<dbReference type="Pfam" id="PF21176">
    <property type="entry name" value="RecR_HhH"/>
    <property type="match status" value="1"/>
</dbReference>
<accession>X1AFA8</accession>
<evidence type="ECO:0000256" key="6">
    <source>
        <dbReference type="ARBA" id="ARBA00023204"/>
    </source>
</evidence>
<dbReference type="Gene3D" id="3.30.60.80">
    <property type="match status" value="1"/>
</dbReference>
<dbReference type="SUPFAM" id="SSF111304">
    <property type="entry name" value="Recombination protein RecR"/>
    <property type="match status" value="1"/>
</dbReference>